<accession>A0A916TLK0</accession>
<dbReference type="PROSITE" id="PS50042">
    <property type="entry name" value="CNMP_BINDING_3"/>
    <property type="match status" value="1"/>
</dbReference>
<dbReference type="EMBL" id="BMFA01000009">
    <property type="protein sequence ID" value="GGB55938.1"/>
    <property type="molecule type" value="Genomic_DNA"/>
</dbReference>
<dbReference type="CDD" id="cd00038">
    <property type="entry name" value="CAP_ED"/>
    <property type="match status" value="1"/>
</dbReference>
<comment type="caution">
    <text evidence="3">The sequence shown here is derived from an EMBL/GenBank/DDBJ whole genome shotgun (WGS) entry which is preliminary data.</text>
</comment>
<dbReference type="SUPFAM" id="SSF51206">
    <property type="entry name" value="cAMP-binding domain-like"/>
    <property type="match status" value="1"/>
</dbReference>
<name>A0A916TLK0_9HYPH</name>
<reference evidence="3" key="1">
    <citation type="journal article" date="2014" name="Int. J. Syst. Evol. Microbiol.">
        <title>Complete genome sequence of Corynebacterium casei LMG S-19264T (=DSM 44701T), isolated from a smear-ripened cheese.</title>
        <authorList>
            <consortium name="US DOE Joint Genome Institute (JGI-PGF)"/>
            <person name="Walter F."/>
            <person name="Albersmeier A."/>
            <person name="Kalinowski J."/>
            <person name="Ruckert C."/>
        </authorList>
    </citation>
    <scope>NUCLEOTIDE SEQUENCE</scope>
    <source>
        <strain evidence="3">CGMCC 1.12426</strain>
    </source>
</reference>
<feature type="compositionally biased region" description="Basic and acidic residues" evidence="1">
    <location>
        <begin position="9"/>
        <end position="23"/>
    </location>
</feature>
<gene>
    <name evidence="3" type="ORF">GCM10011316_30040</name>
</gene>
<feature type="region of interest" description="Disordered" evidence="1">
    <location>
        <begin position="1"/>
        <end position="23"/>
    </location>
</feature>
<dbReference type="SMART" id="SM00100">
    <property type="entry name" value="cNMP"/>
    <property type="match status" value="1"/>
</dbReference>
<proteinExistence type="predicted"/>
<dbReference type="InterPro" id="IPR000595">
    <property type="entry name" value="cNMP-bd_dom"/>
</dbReference>
<dbReference type="InterPro" id="IPR014710">
    <property type="entry name" value="RmlC-like_jellyroll"/>
</dbReference>
<dbReference type="InterPro" id="IPR018490">
    <property type="entry name" value="cNMP-bd_dom_sf"/>
</dbReference>
<evidence type="ECO:0000259" key="2">
    <source>
        <dbReference type="PROSITE" id="PS50042"/>
    </source>
</evidence>
<sequence>MALMLGNRTEGHGHYETHERETDHPETPVVFFPLSHLVAAMHMMGIMSDLFEPFFVDAAAREFAAGDLLFRAGDPVVSMILLRAGSANLVRHTRHGLRMILQRAGPGRILAEASAWSDAYHCDAVAAEPCVAALLPRHVFVARLRSDPDLAELWARNLARSVQAARLRAEIRSLPKVAERLDAWLAEGHSLPDKGRWQEVAAELGVTREALYRELSRRRSEKPA</sequence>
<keyword evidence="4" id="KW-1185">Reference proteome</keyword>
<organism evidence="3 4">
    <name type="scientific">Roseibium aquae</name>
    <dbReference type="NCBI Taxonomy" id="1323746"/>
    <lineage>
        <taxon>Bacteria</taxon>
        <taxon>Pseudomonadati</taxon>
        <taxon>Pseudomonadota</taxon>
        <taxon>Alphaproteobacteria</taxon>
        <taxon>Hyphomicrobiales</taxon>
        <taxon>Stappiaceae</taxon>
        <taxon>Roseibium</taxon>
    </lineage>
</organism>
<dbReference type="Pfam" id="PF00027">
    <property type="entry name" value="cNMP_binding"/>
    <property type="match status" value="1"/>
</dbReference>
<evidence type="ECO:0000313" key="3">
    <source>
        <dbReference type="EMBL" id="GGB55938.1"/>
    </source>
</evidence>
<dbReference type="AlphaFoldDB" id="A0A916TLK0"/>
<protein>
    <recommendedName>
        <fullName evidence="2">Cyclic nucleotide-binding domain-containing protein</fullName>
    </recommendedName>
</protein>
<dbReference type="OrthoDB" id="571714at2"/>
<evidence type="ECO:0000313" key="4">
    <source>
        <dbReference type="Proteomes" id="UP000605148"/>
    </source>
</evidence>
<dbReference type="Gene3D" id="2.60.120.10">
    <property type="entry name" value="Jelly Rolls"/>
    <property type="match status" value="1"/>
</dbReference>
<dbReference type="Proteomes" id="UP000605148">
    <property type="component" value="Unassembled WGS sequence"/>
</dbReference>
<reference evidence="3" key="2">
    <citation type="submission" date="2020-09" db="EMBL/GenBank/DDBJ databases">
        <authorList>
            <person name="Sun Q."/>
            <person name="Zhou Y."/>
        </authorList>
    </citation>
    <scope>NUCLEOTIDE SEQUENCE</scope>
    <source>
        <strain evidence="3">CGMCC 1.12426</strain>
    </source>
</reference>
<evidence type="ECO:0000256" key="1">
    <source>
        <dbReference type="SAM" id="MobiDB-lite"/>
    </source>
</evidence>
<feature type="domain" description="Cyclic nucleotide-binding" evidence="2">
    <location>
        <begin position="61"/>
        <end position="161"/>
    </location>
</feature>